<sequence>LAESQGSKNELTRALSIAKTSDASMGRFSASLDTRKISKKTEQKVKQRAKLSQVVDARSVQSLKRQKQQMKKGKKQKKANTPKRKPMKKKGSRTGNKKSG</sequence>
<protein>
    <submittedName>
        <fullName evidence="2">SURF6 domain-containing protein</fullName>
    </submittedName>
</protein>
<organism evidence="2">
    <name type="scientific">Echinostoma caproni</name>
    <dbReference type="NCBI Taxonomy" id="27848"/>
    <lineage>
        <taxon>Eukaryota</taxon>
        <taxon>Metazoa</taxon>
        <taxon>Spiralia</taxon>
        <taxon>Lophotrochozoa</taxon>
        <taxon>Platyhelminthes</taxon>
        <taxon>Trematoda</taxon>
        <taxon>Digenea</taxon>
        <taxon>Plagiorchiida</taxon>
        <taxon>Echinostomata</taxon>
        <taxon>Echinostomatoidea</taxon>
        <taxon>Echinostomatidae</taxon>
        <taxon>Echinostoma</taxon>
    </lineage>
</organism>
<evidence type="ECO:0000256" key="1">
    <source>
        <dbReference type="SAM" id="MobiDB-lite"/>
    </source>
</evidence>
<feature type="compositionally biased region" description="Basic residues" evidence="1">
    <location>
        <begin position="64"/>
        <end position="100"/>
    </location>
</feature>
<accession>A0A183B867</accession>
<proteinExistence type="predicted"/>
<evidence type="ECO:0000313" key="2">
    <source>
        <dbReference type="WBParaSite" id="ECPE_0001544201-mRNA-1"/>
    </source>
</evidence>
<name>A0A183B867_9TREM</name>
<dbReference type="AlphaFoldDB" id="A0A183B867"/>
<dbReference type="WBParaSite" id="ECPE_0001544201-mRNA-1">
    <property type="protein sequence ID" value="ECPE_0001544201-mRNA-1"/>
    <property type="gene ID" value="ECPE_0001544201"/>
</dbReference>
<feature type="region of interest" description="Disordered" evidence="1">
    <location>
        <begin position="38"/>
        <end position="100"/>
    </location>
</feature>
<reference evidence="2" key="1">
    <citation type="submission" date="2016-06" db="UniProtKB">
        <authorList>
            <consortium name="WormBaseParasite"/>
        </authorList>
    </citation>
    <scope>IDENTIFICATION</scope>
</reference>